<proteinExistence type="predicted"/>
<evidence type="ECO:0000313" key="2">
    <source>
        <dbReference type="EMBL" id="PFH50251.1"/>
    </source>
</evidence>
<organism evidence="2 3">
    <name type="scientific">Amanita thiersii Skay4041</name>
    <dbReference type="NCBI Taxonomy" id="703135"/>
    <lineage>
        <taxon>Eukaryota</taxon>
        <taxon>Fungi</taxon>
        <taxon>Dikarya</taxon>
        <taxon>Basidiomycota</taxon>
        <taxon>Agaricomycotina</taxon>
        <taxon>Agaricomycetes</taxon>
        <taxon>Agaricomycetidae</taxon>
        <taxon>Agaricales</taxon>
        <taxon>Pluteineae</taxon>
        <taxon>Amanitaceae</taxon>
        <taxon>Amanita</taxon>
    </lineage>
</organism>
<sequence>MSVDAEKPFDSSAKADIILRSSDSVDFYAISLLLSTVSPIFDDMFSLNSTLAQQEITKNGLPVVLLEESNMILQHFLVLIYPHIHEPDLLNSNSSRDFIKICQAAQKYCMDIVEEKLKKMILASSFIKEEPFRVYLMAVRM</sequence>
<gene>
    <name evidence="2" type="ORF">AMATHDRAFT_4157</name>
</gene>
<dbReference type="SUPFAM" id="SSF54695">
    <property type="entry name" value="POZ domain"/>
    <property type="match status" value="1"/>
</dbReference>
<dbReference type="InterPro" id="IPR000210">
    <property type="entry name" value="BTB/POZ_dom"/>
</dbReference>
<dbReference type="Gene3D" id="3.30.710.10">
    <property type="entry name" value="Potassium Channel Kv1.1, Chain A"/>
    <property type="match status" value="1"/>
</dbReference>
<dbReference type="OrthoDB" id="6359816at2759"/>
<dbReference type="EMBL" id="KZ302008">
    <property type="protein sequence ID" value="PFH50251.1"/>
    <property type="molecule type" value="Genomic_DNA"/>
</dbReference>
<reference evidence="2 3" key="1">
    <citation type="submission" date="2014-02" db="EMBL/GenBank/DDBJ databases">
        <title>Transposable element dynamics among asymbiotic and ectomycorrhizal Amanita fungi.</title>
        <authorList>
            <consortium name="DOE Joint Genome Institute"/>
            <person name="Hess J."/>
            <person name="Skrede I."/>
            <person name="Wolfe B."/>
            <person name="LaButti K."/>
            <person name="Ohm R.A."/>
            <person name="Grigoriev I.V."/>
            <person name="Pringle A."/>
        </authorList>
    </citation>
    <scope>NUCLEOTIDE SEQUENCE [LARGE SCALE GENOMIC DNA]</scope>
    <source>
        <strain evidence="2 3">SKay4041</strain>
    </source>
</reference>
<feature type="domain" description="BTB" evidence="1">
    <location>
        <begin position="15"/>
        <end position="81"/>
    </location>
</feature>
<protein>
    <recommendedName>
        <fullName evidence="1">BTB domain-containing protein</fullName>
    </recommendedName>
</protein>
<dbReference type="STRING" id="703135.A0A2A9NPJ8"/>
<accession>A0A2A9NPJ8</accession>
<evidence type="ECO:0000259" key="1">
    <source>
        <dbReference type="PROSITE" id="PS50097"/>
    </source>
</evidence>
<dbReference type="AlphaFoldDB" id="A0A2A9NPJ8"/>
<dbReference type="Pfam" id="PF00651">
    <property type="entry name" value="BTB"/>
    <property type="match status" value="1"/>
</dbReference>
<evidence type="ECO:0000313" key="3">
    <source>
        <dbReference type="Proteomes" id="UP000242287"/>
    </source>
</evidence>
<dbReference type="Proteomes" id="UP000242287">
    <property type="component" value="Unassembled WGS sequence"/>
</dbReference>
<dbReference type="PROSITE" id="PS50097">
    <property type="entry name" value="BTB"/>
    <property type="match status" value="1"/>
</dbReference>
<name>A0A2A9NPJ8_9AGAR</name>
<dbReference type="InterPro" id="IPR011333">
    <property type="entry name" value="SKP1/BTB/POZ_sf"/>
</dbReference>
<keyword evidence="3" id="KW-1185">Reference proteome</keyword>